<dbReference type="RefSeq" id="WP_184516449.1">
    <property type="nucleotide sequence ID" value="NZ_JACIJD010000006.1"/>
</dbReference>
<evidence type="ECO:0000313" key="2">
    <source>
        <dbReference type="Proteomes" id="UP000580654"/>
    </source>
</evidence>
<organism evidence="1 2">
    <name type="scientific">Muricoccus pecuniae</name>
    <dbReference type="NCBI Taxonomy" id="693023"/>
    <lineage>
        <taxon>Bacteria</taxon>
        <taxon>Pseudomonadati</taxon>
        <taxon>Pseudomonadota</taxon>
        <taxon>Alphaproteobacteria</taxon>
        <taxon>Acetobacterales</taxon>
        <taxon>Roseomonadaceae</taxon>
        <taxon>Muricoccus</taxon>
    </lineage>
</organism>
<proteinExistence type="predicted"/>
<reference evidence="1 2" key="1">
    <citation type="submission" date="2020-08" db="EMBL/GenBank/DDBJ databases">
        <title>Genomic Encyclopedia of Type Strains, Phase IV (KMG-IV): sequencing the most valuable type-strain genomes for metagenomic binning, comparative biology and taxonomic classification.</title>
        <authorList>
            <person name="Goeker M."/>
        </authorList>
    </citation>
    <scope>NUCLEOTIDE SEQUENCE [LARGE SCALE GENOMIC DNA]</scope>
    <source>
        <strain evidence="1 2">DSM 25622</strain>
    </source>
</reference>
<sequence>MAELRRATPEEEQNEDFINGSDIVFDDKLGMDHMQKYYTESSMVFGDTVTVFATSVAPGDGTLTAERVIASNGRVFVLVRAPTRKERNSLYR</sequence>
<comment type="caution">
    <text evidence="1">The sequence shown here is derived from an EMBL/GenBank/DDBJ whole genome shotgun (WGS) entry which is preliminary data.</text>
</comment>
<dbReference type="Proteomes" id="UP000580654">
    <property type="component" value="Unassembled WGS sequence"/>
</dbReference>
<gene>
    <name evidence="1" type="ORF">FHS87_001769</name>
</gene>
<accession>A0A840Y0R0</accession>
<protein>
    <submittedName>
        <fullName evidence="1">Uncharacterized protein</fullName>
    </submittedName>
</protein>
<keyword evidence="2" id="KW-1185">Reference proteome</keyword>
<dbReference type="EMBL" id="JACIJD010000006">
    <property type="protein sequence ID" value="MBB5693736.1"/>
    <property type="molecule type" value="Genomic_DNA"/>
</dbReference>
<evidence type="ECO:0000313" key="1">
    <source>
        <dbReference type="EMBL" id="MBB5693736.1"/>
    </source>
</evidence>
<dbReference type="AlphaFoldDB" id="A0A840Y0R0"/>
<name>A0A840Y0R0_9PROT</name>